<feature type="region of interest" description="Disordered" evidence="1">
    <location>
        <begin position="52"/>
        <end position="71"/>
    </location>
</feature>
<evidence type="ECO:0000313" key="4">
    <source>
        <dbReference type="Proteomes" id="UP000249354"/>
    </source>
</evidence>
<dbReference type="Proteomes" id="UP000249354">
    <property type="component" value="Unassembled WGS sequence"/>
</dbReference>
<protein>
    <recommendedName>
        <fullName evidence="2">CopG-like ribbon-helix-helix domain-containing protein</fullName>
    </recommendedName>
</protein>
<feature type="domain" description="CopG-like ribbon-helix-helix" evidence="2">
    <location>
        <begin position="7"/>
        <end position="49"/>
    </location>
</feature>
<gene>
    <name evidence="3" type="ORF">DCF25_15550</name>
</gene>
<accession>A0A2W4VVT6</accession>
<sequence>MTEPSVSKRVFLTLPDVVYQHLEDWANSQGRPVANLGAFIVEKAVEQAKAEGTFTPRELTAGETDNKVENK</sequence>
<dbReference type="Pfam" id="PF07878">
    <property type="entry name" value="RHH_5"/>
    <property type="match status" value="1"/>
</dbReference>
<evidence type="ECO:0000313" key="3">
    <source>
        <dbReference type="EMBL" id="PZO13835.1"/>
    </source>
</evidence>
<name>A0A2W4VVT6_9CYAN</name>
<proteinExistence type="predicted"/>
<evidence type="ECO:0000259" key="2">
    <source>
        <dbReference type="Pfam" id="PF07878"/>
    </source>
</evidence>
<comment type="caution">
    <text evidence="3">The sequence shown here is derived from an EMBL/GenBank/DDBJ whole genome shotgun (WGS) entry which is preliminary data.</text>
</comment>
<reference evidence="4" key="1">
    <citation type="submission" date="2018-04" db="EMBL/GenBank/DDBJ databases">
        <authorList>
            <person name="Cornet L."/>
        </authorList>
    </citation>
    <scope>NUCLEOTIDE SEQUENCE [LARGE SCALE GENOMIC DNA]</scope>
</reference>
<reference evidence="3 4" key="2">
    <citation type="submission" date="2018-06" db="EMBL/GenBank/DDBJ databases">
        <title>Metagenomic assembly of (sub)arctic Cyanobacteria and their associated microbiome from non-axenic cultures.</title>
        <authorList>
            <person name="Baurain D."/>
        </authorList>
    </citation>
    <scope>NUCLEOTIDE SEQUENCE [LARGE SCALE GENOMIC DNA]</scope>
    <source>
        <strain evidence="3">ULC129bin1</strain>
    </source>
</reference>
<evidence type="ECO:0000256" key="1">
    <source>
        <dbReference type="SAM" id="MobiDB-lite"/>
    </source>
</evidence>
<dbReference type="InterPro" id="IPR012869">
    <property type="entry name" value="RHH_5"/>
</dbReference>
<dbReference type="EMBL" id="QBMC01000117">
    <property type="protein sequence ID" value="PZO13835.1"/>
    <property type="molecule type" value="Genomic_DNA"/>
</dbReference>
<dbReference type="AlphaFoldDB" id="A0A2W4VVT6"/>
<organism evidence="3 4">
    <name type="scientific">Leptolyngbya foveolarum</name>
    <dbReference type="NCBI Taxonomy" id="47253"/>
    <lineage>
        <taxon>Bacteria</taxon>
        <taxon>Bacillati</taxon>
        <taxon>Cyanobacteriota</taxon>
        <taxon>Cyanophyceae</taxon>
        <taxon>Leptolyngbyales</taxon>
        <taxon>Leptolyngbyaceae</taxon>
        <taxon>Leptolyngbya group</taxon>
        <taxon>Leptolyngbya</taxon>
    </lineage>
</organism>